<protein>
    <submittedName>
        <fullName evidence="1">Uncharacterized protein</fullName>
    </submittedName>
</protein>
<accession>A0A0B0NL21</accession>
<evidence type="ECO:0000313" key="2">
    <source>
        <dbReference type="Proteomes" id="UP000032142"/>
    </source>
</evidence>
<reference evidence="2" key="1">
    <citation type="submission" date="2014-09" db="EMBL/GenBank/DDBJ databases">
        <authorList>
            <person name="Mudge J."/>
            <person name="Ramaraj T."/>
            <person name="Lindquist I.E."/>
            <person name="Bharti A.K."/>
            <person name="Sundararajan A."/>
            <person name="Cameron C.T."/>
            <person name="Woodward J.E."/>
            <person name="May G.D."/>
            <person name="Brubaker C."/>
            <person name="Broadhvest J."/>
            <person name="Wilkins T.A."/>
        </authorList>
    </citation>
    <scope>NUCLEOTIDE SEQUENCE</scope>
    <source>
        <strain evidence="2">cv. AKA8401</strain>
    </source>
</reference>
<name>A0A0B0NL21_GOSAR</name>
<dbReference type="Proteomes" id="UP000032142">
    <property type="component" value="Unassembled WGS sequence"/>
</dbReference>
<dbReference type="AlphaFoldDB" id="A0A0B0NL21"/>
<dbReference type="EMBL" id="KN396438">
    <property type="protein sequence ID" value="KHG11771.1"/>
    <property type="molecule type" value="Genomic_DNA"/>
</dbReference>
<sequence length="33" mass="3765">MDPHGQTTWACEPIFTDLLLRLHESPETSVNLL</sequence>
<proteinExistence type="predicted"/>
<organism evidence="1 2">
    <name type="scientific">Gossypium arboreum</name>
    <name type="common">Tree cotton</name>
    <name type="synonym">Gossypium nanking</name>
    <dbReference type="NCBI Taxonomy" id="29729"/>
    <lineage>
        <taxon>Eukaryota</taxon>
        <taxon>Viridiplantae</taxon>
        <taxon>Streptophyta</taxon>
        <taxon>Embryophyta</taxon>
        <taxon>Tracheophyta</taxon>
        <taxon>Spermatophyta</taxon>
        <taxon>Magnoliopsida</taxon>
        <taxon>eudicotyledons</taxon>
        <taxon>Gunneridae</taxon>
        <taxon>Pentapetalae</taxon>
        <taxon>rosids</taxon>
        <taxon>malvids</taxon>
        <taxon>Malvales</taxon>
        <taxon>Malvaceae</taxon>
        <taxon>Malvoideae</taxon>
        <taxon>Gossypium</taxon>
    </lineage>
</organism>
<gene>
    <name evidence="1" type="ORF">F383_14777</name>
</gene>
<keyword evidence="2" id="KW-1185">Reference proteome</keyword>
<evidence type="ECO:0000313" key="1">
    <source>
        <dbReference type="EMBL" id="KHG11771.1"/>
    </source>
</evidence>